<dbReference type="EMBL" id="JPRF03000021">
    <property type="protein sequence ID" value="OEV37035.1"/>
    <property type="molecule type" value="Genomic_DNA"/>
</dbReference>
<dbReference type="PROSITE" id="PS00678">
    <property type="entry name" value="WD_REPEATS_1"/>
    <property type="match status" value="1"/>
</dbReference>
<evidence type="ECO:0000313" key="4">
    <source>
        <dbReference type="EMBL" id="GGV01032.1"/>
    </source>
</evidence>
<dbReference type="PROSITE" id="PS50294">
    <property type="entry name" value="WD_REPEATS_REGION"/>
    <property type="match status" value="1"/>
</dbReference>
<keyword evidence="6" id="KW-1185">Reference proteome</keyword>
<organism evidence="5 6">
    <name type="scientific">Kitasatospora aureofaciens</name>
    <name type="common">Streptomyces aureofaciens</name>
    <dbReference type="NCBI Taxonomy" id="1894"/>
    <lineage>
        <taxon>Bacteria</taxon>
        <taxon>Bacillati</taxon>
        <taxon>Actinomycetota</taxon>
        <taxon>Actinomycetes</taxon>
        <taxon>Kitasatosporales</taxon>
        <taxon>Streptomycetaceae</taxon>
        <taxon>Kitasatospora</taxon>
    </lineage>
</organism>
<name>A0A1E7N8L0_KITAU</name>
<evidence type="ECO:0000256" key="1">
    <source>
        <dbReference type="ARBA" id="ARBA00022574"/>
    </source>
</evidence>
<dbReference type="PANTHER" id="PTHR19848:SF8">
    <property type="entry name" value="F-BOX AND WD REPEAT DOMAIN CONTAINING 7"/>
    <property type="match status" value="1"/>
</dbReference>
<dbReference type="SUPFAM" id="SSF50978">
    <property type="entry name" value="WD40 repeat-like"/>
    <property type="match status" value="1"/>
</dbReference>
<dbReference type="SMART" id="SM00320">
    <property type="entry name" value="WD40"/>
    <property type="match status" value="1"/>
</dbReference>
<accession>A0A1E7N8L0</accession>
<proteinExistence type="predicted"/>
<gene>
    <name evidence="4" type="ORF">GCM10010502_64420</name>
    <name evidence="5" type="ORF">HS99_0004195</name>
</gene>
<dbReference type="EMBL" id="BMUB01000025">
    <property type="protein sequence ID" value="GGV01032.1"/>
    <property type="molecule type" value="Genomic_DNA"/>
</dbReference>
<dbReference type="InterPro" id="IPR001680">
    <property type="entry name" value="WD40_rpt"/>
</dbReference>
<reference evidence="6" key="4">
    <citation type="submission" date="2016-08" db="EMBL/GenBank/DDBJ databases">
        <title>Sequencing, assembly and comparative genomics of S. aureofaciens ATCC 10762.</title>
        <authorList>
            <person name="Gradnigo J.S."/>
            <person name="Johnson N."/>
            <person name="Somerville G.A."/>
        </authorList>
    </citation>
    <scope>NUCLEOTIDE SEQUENCE [LARGE SCALE GENOMIC DNA]</scope>
    <source>
        <strain evidence="6">ATCC 10762 / DSM 40127 / CCM 3239 / JCM 4008 / LMG 5968 / NBRC 12843 / NCIMB 8234 / A-377</strain>
    </source>
</reference>
<dbReference type="InterPro" id="IPR019775">
    <property type="entry name" value="WD40_repeat_CS"/>
</dbReference>
<sequence>MACTTLDGIPAAVTASADTTVRVWDLRTSQTIGDPLIGHTGRVTAVACSMLNGMPAAVTASADKTVRVWDLRTGTATAVVALSAPYGVALTTTGDLVVAFQSDIALYRRQRYDGTAHF</sequence>
<reference evidence="5" key="3">
    <citation type="submission" date="2016-08" db="EMBL/GenBank/DDBJ databases">
        <title>Sequencing, Assembly and Comparative Genomics of S. aureofaciens ATCC 10762.</title>
        <authorList>
            <person name="Gradnigo J.S."/>
            <person name="Johnson N."/>
            <person name="Somerville G.A."/>
        </authorList>
    </citation>
    <scope>NUCLEOTIDE SEQUENCE [LARGE SCALE GENOMIC DNA]</scope>
    <source>
        <strain evidence="5">ATCC 10762</strain>
    </source>
</reference>
<evidence type="ECO:0000313" key="6">
    <source>
        <dbReference type="Proteomes" id="UP000037395"/>
    </source>
</evidence>
<dbReference type="PANTHER" id="PTHR19848">
    <property type="entry name" value="WD40 REPEAT PROTEIN"/>
    <property type="match status" value="1"/>
</dbReference>
<keyword evidence="2" id="KW-0677">Repeat</keyword>
<protein>
    <submittedName>
        <fullName evidence="5">Uncharacterized protein</fullName>
    </submittedName>
</protein>
<dbReference type="InterPro" id="IPR036322">
    <property type="entry name" value="WD40_repeat_dom_sf"/>
</dbReference>
<dbReference type="PROSITE" id="PS50082">
    <property type="entry name" value="WD_REPEATS_2"/>
    <property type="match status" value="2"/>
</dbReference>
<dbReference type="Proteomes" id="UP000610124">
    <property type="component" value="Unassembled WGS sequence"/>
</dbReference>
<dbReference type="AlphaFoldDB" id="A0A1E7N8L0"/>
<dbReference type="KEGG" id="kau:B6264_24810"/>
<reference evidence="5 6" key="2">
    <citation type="submission" date="2014-07" db="EMBL/GenBank/DDBJ databases">
        <authorList>
            <person name="Zhang J.E."/>
            <person name="Yang H."/>
            <person name="Guo J."/>
            <person name="Deng Z."/>
            <person name="Luo H."/>
            <person name="Luo M."/>
            <person name="Zhao B."/>
        </authorList>
    </citation>
    <scope>NUCLEOTIDE SEQUENCE [LARGE SCALE GENOMIC DNA]</scope>
    <source>
        <strain evidence="5">ATCC 10762</strain>
        <strain evidence="6">ATCC 10762 / DSM 40127 / CCM 3239 / JCM 4008 / LMG 5968 / NBRC 12843 / NCIMB 8234 / A-377</strain>
    </source>
</reference>
<accession>A0A8H9HY38</accession>
<comment type="caution">
    <text evidence="5">The sequence shown here is derived from an EMBL/GenBank/DDBJ whole genome shotgun (WGS) entry which is preliminary data.</text>
</comment>
<dbReference type="Gene3D" id="2.130.10.10">
    <property type="entry name" value="YVTN repeat-like/Quinoprotein amine dehydrogenase"/>
    <property type="match status" value="1"/>
</dbReference>
<evidence type="ECO:0000256" key="3">
    <source>
        <dbReference type="PROSITE-ProRule" id="PRU00221"/>
    </source>
</evidence>
<feature type="repeat" description="WD" evidence="3">
    <location>
        <begin position="36"/>
        <end position="79"/>
    </location>
</feature>
<evidence type="ECO:0000313" key="5">
    <source>
        <dbReference type="EMBL" id="OEV37035.1"/>
    </source>
</evidence>
<keyword evidence="1 3" id="KW-0853">WD repeat</keyword>
<reference evidence="4" key="5">
    <citation type="submission" date="2020-09" db="EMBL/GenBank/DDBJ databases">
        <authorList>
            <person name="Sun Q."/>
            <person name="Ohkuma M."/>
        </authorList>
    </citation>
    <scope>NUCLEOTIDE SEQUENCE</scope>
    <source>
        <strain evidence="4">JCM 4434</strain>
    </source>
</reference>
<evidence type="ECO:0000256" key="2">
    <source>
        <dbReference type="ARBA" id="ARBA00022737"/>
    </source>
</evidence>
<dbReference type="Proteomes" id="UP000037395">
    <property type="component" value="Unassembled WGS sequence"/>
</dbReference>
<reference evidence="4" key="1">
    <citation type="journal article" date="2014" name="Int. J. Syst. Evol. Microbiol.">
        <title>Complete genome sequence of Corynebacterium casei LMG S-19264T (=DSM 44701T), isolated from a smear-ripened cheese.</title>
        <authorList>
            <consortium name="US DOE Joint Genome Institute (JGI-PGF)"/>
            <person name="Walter F."/>
            <person name="Albersmeier A."/>
            <person name="Kalinowski J."/>
            <person name="Ruckert C."/>
        </authorList>
    </citation>
    <scope>NUCLEOTIDE SEQUENCE</scope>
    <source>
        <strain evidence="4">JCM 4434</strain>
    </source>
</reference>
<dbReference type="Pfam" id="PF00400">
    <property type="entry name" value="WD40"/>
    <property type="match status" value="2"/>
</dbReference>
<dbReference type="InterPro" id="IPR015943">
    <property type="entry name" value="WD40/YVTN_repeat-like_dom_sf"/>
</dbReference>
<feature type="repeat" description="WD" evidence="3">
    <location>
        <begin position="13"/>
        <end position="34"/>
    </location>
</feature>